<evidence type="ECO:0000313" key="4">
    <source>
        <dbReference type="RefSeq" id="XP_030879307.1"/>
    </source>
</evidence>
<dbReference type="InterPro" id="IPR013733">
    <property type="entry name" value="Prot_Arg_deaminase_cen_dom"/>
</dbReference>
<dbReference type="OrthoDB" id="5102063at2759"/>
<protein>
    <submittedName>
        <fullName evidence="4">Protein-arginine deiminase type-2-like</fullName>
    </submittedName>
</protein>
<gene>
    <name evidence="4" type="primary">LOC115939225</name>
</gene>
<dbReference type="Gene3D" id="3.75.10.10">
    <property type="entry name" value="L-arginine/glycine Amidinotransferase, Chain A"/>
    <property type="match status" value="1"/>
</dbReference>
<dbReference type="InterPro" id="IPR036556">
    <property type="entry name" value="PAD_central_sf"/>
</dbReference>
<sequence length="219" mass="24645">RTSYSAILSPAPLTPSGRGGGLTWALLPPDPFFGQRYIHILGRRKLYHVVKYTGGSAELLFFVEGLRFPDEGFPGLVSIHVSLLEYMAEEIPLTPIFTDTVIFRIAPWIMTPNILPPVSVFVCCMKDNYLFLKEVKNLVEKTNCELKVCFQYINRGDRWIQVRHCGLGGMWPMPQARRVGLTSVPWHPAAPCMGILLSAHTYTCAQRQMYKATHCSIAS</sequence>
<dbReference type="SUPFAM" id="SSF110083">
    <property type="entry name" value="Peptidylarginine deiminase Pad4, middle domain"/>
    <property type="match status" value="1"/>
</dbReference>
<keyword evidence="3" id="KW-1185">Reference proteome</keyword>
<dbReference type="AlphaFoldDB" id="A0A7F8QDL4"/>
<feature type="domain" description="Protein-arginine deiminase C-terminal" evidence="1">
    <location>
        <begin position="96"/>
        <end position="161"/>
    </location>
</feature>
<dbReference type="InterPro" id="IPR004303">
    <property type="entry name" value="PAD"/>
</dbReference>
<evidence type="ECO:0000259" key="2">
    <source>
        <dbReference type="Pfam" id="PF08527"/>
    </source>
</evidence>
<name>A0A7F8QDL4_LEPWE</name>
<proteinExistence type="predicted"/>
<dbReference type="KEGG" id="lww:115939225"/>
<dbReference type="RefSeq" id="XP_030879307.1">
    <property type="nucleotide sequence ID" value="XM_031023447.1"/>
</dbReference>
<dbReference type="PANTHER" id="PTHR10837">
    <property type="entry name" value="PEPTIDYLARGININE DEIMINASE"/>
    <property type="match status" value="1"/>
</dbReference>
<evidence type="ECO:0000259" key="1">
    <source>
        <dbReference type="Pfam" id="PF03068"/>
    </source>
</evidence>
<dbReference type="GO" id="GO:0005509">
    <property type="term" value="F:calcium ion binding"/>
    <property type="evidence" value="ECO:0007669"/>
    <property type="project" value="InterPro"/>
</dbReference>
<dbReference type="Proteomes" id="UP000245341">
    <property type="component" value="Unplaced"/>
</dbReference>
<dbReference type="Pfam" id="PF08527">
    <property type="entry name" value="PAD_M"/>
    <property type="match status" value="1"/>
</dbReference>
<feature type="domain" description="Protein-arginine deiminase (PAD) central" evidence="2">
    <location>
        <begin position="33"/>
        <end position="85"/>
    </location>
</feature>
<dbReference type="Pfam" id="PF03068">
    <property type="entry name" value="PAD"/>
    <property type="match status" value="1"/>
</dbReference>
<dbReference type="PANTHER" id="PTHR10837:SF12">
    <property type="entry name" value="PROTEIN-ARGININE DEIMINASE TYPE-2"/>
    <property type="match status" value="1"/>
</dbReference>
<dbReference type="InterPro" id="IPR013530">
    <property type="entry name" value="PAD_C"/>
</dbReference>
<dbReference type="GO" id="GO:0005737">
    <property type="term" value="C:cytoplasm"/>
    <property type="evidence" value="ECO:0007669"/>
    <property type="project" value="InterPro"/>
</dbReference>
<dbReference type="SUPFAM" id="SSF55909">
    <property type="entry name" value="Pentein"/>
    <property type="match status" value="1"/>
</dbReference>
<feature type="non-terminal residue" evidence="4">
    <location>
        <position position="1"/>
    </location>
</feature>
<accession>A0A7F8QDL4</accession>
<dbReference type="GeneID" id="115939225"/>
<dbReference type="Gene3D" id="2.60.40.1700">
    <property type="entry name" value="Protein-arginine deiminase, central domain"/>
    <property type="match status" value="1"/>
</dbReference>
<dbReference type="GO" id="GO:0140794">
    <property type="term" value="F:histone arginine deiminase activity"/>
    <property type="evidence" value="ECO:0007669"/>
    <property type="project" value="TreeGrafter"/>
</dbReference>
<dbReference type="GO" id="GO:0005634">
    <property type="term" value="C:nucleus"/>
    <property type="evidence" value="ECO:0007669"/>
    <property type="project" value="TreeGrafter"/>
</dbReference>
<evidence type="ECO:0000313" key="3">
    <source>
        <dbReference type="Proteomes" id="UP000245341"/>
    </source>
</evidence>
<reference evidence="4" key="1">
    <citation type="submission" date="2025-08" db="UniProtKB">
        <authorList>
            <consortium name="RefSeq"/>
        </authorList>
    </citation>
    <scope>IDENTIFICATION</scope>
    <source>
        <tissue evidence="4">Liver</tissue>
    </source>
</reference>
<organism evidence="3 4">
    <name type="scientific">Leptonychotes weddellii</name>
    <name type="common">Weddell seal</name>
    <name type="synonym">Otaria weddellii</name>
    <dbReference type="NCBI Taxonomy" id="9713"/>
    <lineage>
        <taxon>Eukaryota</taxon>
        <taxon>Metazoa</taxon>
        <taxon>Chordata</taxon>
        <taxon>Craniata</taxon>
        <taxon>Vertebrata</taxon>
        <taxon>Euteleostomi</taxon>
        <taxon>Mammalia</taxon>
        <taxon>Eutheria</taxon>
        <taxon>Laurasiatheria</taxon>
        <taxon>Carnivora</taxon>
        <taxon>Caniformia</taxon>
        <taxon>Pinnipedia</taxon>
        <taxon>Phocidae</taxon>
        <taxon>Monachinae</taxon>
        <taxon>Lobodontini</taxon>
        <taxon>Leptonychotes</taxon>
    </lineage>
</organism>